<keyword evidence="3" id="KW-0804">Transcription</keyword>
<dbReference type="InterPro" id="IPR012318">
    <property type="entry name" value="HTH_CRP"/>
</dbReference>
<evidence type="ECO:0000259" key="4">
    <source>
        <dbReference type="PROSITE" id="PS50042"/>
    </source>
</evidence>
<dbReference type="Pfam" id="PF13545">
    <property type="entry name" value="HTH_Crp_2"/>
    <property type="match status" value="1"/>
</dbReference>
<evidence type="ECO:0000256" key="1">
    <source>
        <dbReference type="ARBA" id="ARBA00023015"/>
    </source>
</evidence>
<dbReference type="InterPro" id="IPR000595">
    <property type="entry name" value="cNMP-bd_dom"/>
</dbReference>
<accession>A0A285SZ89</accession>
<dbReference type="AlphaFoldDB" id="A0A285SZ89"/>
<dbReference type="EMBL" id="OBMR01000010">
    <property type="protein sequence ID" value="SOC12040.1"/>
    <property type="molecule type" value="Genomic_DNA"/>
</dbReference>
<proteinExistence type="predicted"/>
<feature type="domain" description="HTH crp-type" evidence="5">
    <location>
        <begin position="152"/>
        <end position="217"/>
    </location>
</feature>
<evidence type="ECO:0000313" key="7">
    <source>
        <dbReference type="Proteomes" id="UP000219563"/>
    </source>
</evidence>
<dbReference type="RefSeq" id="WP_033151745.1">
    <property type="nucleotide sequence ID" value="NZ_OBMR01000010.1"/>
</dbReference>
<reference evidence="6 7" key="1">
    <citation type="submission" date="2017-08" db="EMBL/GenBank/DDBJ databases">
        <authorList>
            <person name="de Groot N.N."/>
        </authorList>
    </citation>
    <scope>NUCLEOTIDE SEQUENCE [LARGE SCALE GENOMIC DNA]</scope>
    <source>
        <strain evidence="6 7">DSM 9787</strain>
    </source>
</reference>
<evidence type="ECO:0000259" key="5">
    <source>
        <dbReference type="PROSITE" id="PS51063"/>
    </source>
</evidence>
<keyword evidence="1" id="KW-0805">Transcription regulation</keyword>
<dbReference type="Gene3D" id="2.60.120.10">
    <property type="entry name" value="Jelly Rolls"/>
    <property type="match status" value="1"/>
</dbReference>
<evidence type="ECO:0000256" key="3">
    <source>
        <dbReference type="ARBA" id="ARBA00023163"/>
    </source>
</evidence>
<dbReference type="InterPro" id="IPR018490">
    <property type="entry name" value="cNMP-bd_dom_sf"/>
</dbReference>
<sequence>MKEIDYNDIPLFEGIHPDNLNKLLICINSFKKDFEKGETIIMEKDKVPYIGIVLFGNVHLLKEDIWGNSSLLSYVGPGELFGENFAVSVEQESSVTFVAVEKTRVLFLAASKIIHTCENACSFHARIAENMFHLLGQKSISYMNKLEIMSKESIRGKLMAYISTLAQQQKSKYIKAPLSRTQLADYLSINRSAMTRELGKMRDEGIIDFDRNTFVIK</sequence>
<name>A0A285SZ89_9FIRM</name>
<dbReference type="GO" id="GO:0006355">
    <property type="term" value="P:regulation of DNA-templated transcription"/>
    <property type="evidence" value="ECO:0007669"/>
    <property type="project" value="InterPro"/>
</dbReference>
<dbReference type="GO" id="GO:0016301">
    <property type="term" value="F:kinase activity"/>
    <property type="evidence" value="ECO:0007669"/>
    <property type="project" value="UniProtKB-KW"/>
</dbReference>
<dbReference type="Pfam" id="PF00027">
    <property type="entry name" value="cNMP_binding"/>
    <property type="match status" value="1"/>
</dbReference>
<dbReference type="CDD" id="cd00038">
    <property type="entry name" value="CAP_ED"/>
    <property type="match status" value="1"/>
</dbReference>
<dbReference type="SUPFAM" id="SSF51206">
    <property type="entry name" value="cAMP-binding domain-like"/>
    <property type="match status" value="1"/>
</dbReference>
<feature type="domain" description="Cyclic nucleotide-binding" evidence="4">
    <location>
        <begin position="11"/>
        <end position="108"/>
    </location>
</feature>
<keyword evidence="6" id="KW-0418">Kinase</keyword>
<keyword evidence="2" id="KW-0238">DNA-binding</keyword>
<dbReference type="InterPro" id="IPR036390">
    <property type="entry name" value="WH_DNA-bd_sf"/>
</dbReference>
<dbReference type="InterPro" id="IPR014710">
    <property type="entry name" value="RmlC-like_jellyroll"/>
</dbReference>
<dbReference type="SUPFAM" id="SSF46785">
    <property type="entry name" value="Winged helix' DNA-binding domain"/>
    <property type="match status" value="1"/>
</dbReference>
<evidence type="ECO:0000256" key="2">
    <source>
        <dbReference type="ARBA" id="ARBA00023125"/>
    </source>
</evidence>
<protein>
    <submittedName>
        <fullName evidence="6">cAMP-binding domain of CRP or a regulatory subunit of cAMP-dependent protein kinases</fullName>
    </submittedName>
</protein>
<dbReference type="GO" id="GO:0003677">
    <property type="term" value="F:DNA binding"/>
    <property type="evidence" value="ECO:0007669"/>
    <property type="project" value="UniProtKB-KW"/>
</dbReference>
<organism evidence="6 7">
    <name type="scientific">Pseudobutyrivibrio ruminis DSM 9787</name>
    <dbReference type="NCBI Taxonomy" id="1123011"/>
    <lineage>
        <taxon>Bacteria</taxon>
        <taxon>Bacillati</taxon>
        <taxon>Bacillota</taxon>
        <taxon>Clostridia</taxon>
        <taxon>Lachnospirales</taxon>
        <taxon>Lachnospiraceae</taxon>
        <taxon>Pseudobutyrivibrio</taxon>
    </lineage>
</organism>
<dbReference type="PROSITE" id="PS51063">
    <property type="entry name" value="HTH_CRP_2"/>
    <property type="match status" value="1"/>
</dbReference>
<dbReference type="Proteomes" id="UP000219563">
    <property type="component" value="Unassembled WGS sequence"/>
</dbReference>
<keyword evidence="6" id="KW-0808">Transferase</keyword>
<gene>
    <name evidence="6" type="ORF">SAMN02910411_2808</name>
</gene>
<dbReference type="PROSITE" id="PS50042">
    <property type="entry name" value="CNMP_BINDING_3"/>
    <property type="match status" value="1"/>
</dbReference>
<evidence type="ECO:0000313" key="6">
    <source>
        <dbReference type="EMBL" id="SOC12040.1"/>
    </source>
</evidence>